<protein>
    <submittedName>
        <fullName evidence="8">Uncharacterized protein</fullName>
    </submittedName>
</protein>
<reference evidence="8" key="1">
    <citation type="submission" date="2020-04" db="EMBL/GenBank/DDBJ databases">
        <title>Genome Assembly and Annotation of Botryosphaeria dothidea sdau 11-99, a Latent Pathogen of Apple Fruit Ring Rot in China.</title>
        <authorList>
            <person name="Yu C."/>
            <person name="Diao Y."/>
            <person name="Lu Q."/>
            <person name="Zhao J."/>
            <person name="Cui S."/>
            <person name="Peng C."/>
            <person name="He B."/>
            <person name="Liu H."/>
        </authorList>
    </citation>
    <scope>NUCLEOTIDE SEQUENCE [LARGE SCALE GENOMIC DNA]</scope>
    <source>
        <strain evidence="8">Sdau11-99</strain>
    </source>
</reference>
<comment type="caution">
    <text evidence="8">The sequence shown here is derived from an EMBL/GenBank/DDBJ whole genome shotgun (WGS) entry which is preliminary data.</text>
</comment>
<accession>A0A8H4J3A5</accession>
<comment type="similarity">
    <text evidence="2">Belongs to the IFI6/IFI27 family.</text>
</comment>
<feature type="region of interest" description="Disordered" evidence="6">
    <location>
        <begin position="100"/>
        <end position="130"/>
    </location>
</feature>
<evidence type="ECO:0000256" key="4">
    <source>
        <dbReference type="ARBA" id="ARBA00022989"/>
    </source>
</evidence>
<evidence type="ECO:0000256" key="7">
    <source>
        <dbReference type="SAM" id="Phobius"/>
    </source>
</evidence>
<dbReference type="Gene3D" id="6.10.110.10">
    <property type="match status" value="1"/>
</dbReference>
<dbReference type="Pfam" id="PF06140">
    <property type="entry name" value="Ifi-6-16"/>
    <property type="match status" value="1"/>
</dbReference>
<keyword evidence="4 7" id="KW-1133">Transmembrane helix</keyword>
<dbReference type="OrthoDB" id="440424at2759"/>
<evidence type="ECO:0000256" key="6">
    <source>
        <dbReference type="SAM" id="MobiDB-lite"/>
    </source>
</evidence>
<keyword evidence="5 7" id="KW-0472">Membrane</keyword>
<dbReference type="EMBL" id="WWBZ02000010">
    <property type="protein sequence ID" value="KAF4311333.1"/>
    <property type="molecule type" value="Genomic_DNA"/>
</dbReference>
<evidence type="ECO:0000256" key="3">
    <source>
        <dbReference type="ARBA" id="ARBA00022692"/>
    </source>
</evidence>
<sequence length="130" mass="12842">MGQVLTKAQQMAANAVHWIEQHPYKMALCAVNTAVVLVPAIVTAPVLGFLGFTVLGPAAGSIAAILQSFLSPIAAGSAFATLQSAAMGGYGVAVVANADGDGSDGDGSDGDGSDGDGSDGDDENGDDKME</sequence>
<evidence type="ECO:0000256" key="5">
    <source>
        <dbReference type="ARBA" id="ARBA00023136"/>
    </source>
</evidence>
<dbReference type="PANTHER" id="PTHR16932">
    <property type="entry name" value="INTERFERON ALPHA-INDUCIBLE PROTEIN 27"/>
    <property type="match status" value="1"/>
</dbReference>
<evidence type="ECO:0000313" key="9">
    <source>
        <dbReference type="Proteomes" id="UP000572817"/>
    </source>
</evidence>
<evidence type="ECO:0000256" key="2">
    <source>
        <dbReference type="ARBA" id="ARBA00007262"/>
    </source>
</evidence>
<dbReference type="Proteomes" id="UP000572817">
    <property type="component" value="Unassembled WGS sequence"/>
</dbReference>
<dbReference type="PANTHER" id="PTHR16932:SF18">
    <property type="entry name" value="INTERFERON, ALPHA-INDUCIBLE PROTEIN 27-LIKE 2"/>
    <property type="match status" value="1"/>
</dbReference>
<evidence type="ECO:0000313" key="8">
    <source>
        <dbReference type="EMBL" id="KAF4311333.1"/>
    </source>
</evidence>
<proteinExistence type="inferred from homology"/>
<dbReference type="GO" id="GO:0016020">
    <property type="term" value="C:membrane"/>
    <property type="evidence" value="ECO:0007669"/>
    <property type="project" value="UniProtKB-SubCell"/>
</dbReference>
<feature type="transmembrane region" description="Helical" evidence="7">
    <location>
        <begin position="27"/>
        <end position="52"/>
    </location>
</feature>
<gene>
    <name evidence="8" type="ORF">GTA08_BOTSDO13076</name>
</gene>
<name>A0A8H4J3A5_9PEZI</name>
<dbReference type="AlphaFoldDB" id="A0A8H4J3A5"/>
<organism evidence="8 9">
    <name type="scientific">Botryosphaeria dothidea</name>
    <dbReference type="NCBI Taxonomy" id="55169"/>
    <lineage>
        <taxon>Eukaryota</taxon>
        <taxon>Fungi</taxon>
        <taxon>Dikarya</taxon>
        <taxon>Ascomycota</taxon>
        <taxon>Pezizomycotina</taxon>
        <taxon>Dothideomycetes</taxon>
        <taxon>Dothideomycetes incertae sedis</taxon>
        <taxon>Botryosphaeriales</taxon>
        <taxon>Botryosphaeriaceae</taxon>
        <taxon>Botryosphaeria</taxon>
    </lineage>
</organism>
<evidence type="ECO:0000256" key="1">
    <source>
        <dbReference type="ARBA" id="ARBA00004141"/>
    </source>
</evidence>
<keyword evidence="3 7" id="KW-0812">Transmembrane</keyword>
<keyword evidence="9" id="KW-1185">Reference proteome</keyword>
<feature type="compositionally biased region" description="Acidic residues" evidence="6">
    <location>
        <begin position="101"/>
        <end position="130"/>
    </location>
</feature>
<dbReference type="InterPro" id="IPR009311">
    <property type="entry name" value="IFI6/IFI27-like"/>
</dbReference>
<dbReference type="InterPro" id="IPR038213">
    <property type="entry name" value="IFI6/IFI27-like_sf"/>
</dbReference>
<feature type="transmembrane region" description="Helical" evidence="7">
    <location>
        <begin position="58"/>
        <end position="80"/>
    </location>
</feature>
<comment type="subcellular location">
    <subcellularLocation>
        <location evidence="1">Membrane</location>
        <topology evidence="1">Multi-pass membrane protein</topology>
    </subcellularLocation>
</comment>